<dbReference type="EMBL" id="FQVA01000001">
    <property type="protein sequence ID" value="SHE52579.1"/>
    <property type="molecule type" value="Genomic_DNA"/>
</dbReference>
<keyword evidence="2" id="KW-1185">Reference proteome</keyword>
<proteinExistence type="predicted"/>
<protein>
    <submittedName>
        <fullName evidence="1">Uncharacterized protein</fullName>
    </submittedName>
</protein>
<dbReference type="Proteomes" id="UP000184170">
    <property type="component" value="Unassembled WGS sequence"/>
</dbReference>
<organism evidence="1 2">
    <name type="scientific">Microbulbifer donghaiensis</name>
    <dbReference type="NCBI Taxonomy" id="494016"/>
    <lineage>
        <taxon>Bacteria</taxon>
        <taxon>Pseudomonadati</taxon>
        <taxon>Pseudomonadota</taxon>
        <taxon>Gammaproteobacteria</taxon>
        <taxon>Cellvibrionales</taxon>
        <taxon>Microbulbiferaceae</taxon>
        <taxon>Microbulbifer</taxon>
    </lineage>
</organism>
<dbReference type="RefSeq" id="WP_234994847.1">
    <property type="nucleotide sequence ID" value="NZ_FQVA01000001.1"/>
</dbReference>
<reference evidence="2" key="1">
    <citation type="submission" date="2016-11" db="EMBL/GenBank/DDBJ databases">
        <authorList>
            <person name="Varghese N."/>
            <person name="Submissions S."/>
        </authorList>
    </citation>
    <scope>NUCLEOTIDE SEQUENCE [LARGE SCALE GENOMIC DNA]</scope>
    <source>
        <strain evidence="2">CGMCC 1.7063</strain>
    </source>
</reference>
<evidence type="ECO:0000313" key="2">
    <source>
        <dbReference type="Proteomes" id="UP000184170"/>
    </source>
</evidence>
<sequence>MQALTTRETTLLMEGGAKVSSLKLVRVRHEGKRYYQIEFVLNARGTEKASQLITTRNEPHRWADLNRAVAFVEQLFPDNDEIRLIVKNL</sequence>
<gene>
    <name evidence="1" type="ORF">SAMN04487965_0079</name>
</gene>
<dbReference type="AlphaFoldDB" id="A0A1M4U744"/>
<name>A0A1M4U744_9GAMM</name>
<accession>A0A1M4U744</accession>
<evidence type="ECO:0000313" key="1">
    <source>
        <dbReference type="EMBL" id="SHE52579.1"/>
    </source>
</evidence>